<dbReference type="RefSeq" id="WP_173141427.1">
    <property type="nucleotide sequence ID" value="NZ_CBCSGW010000035.1"/>
</dbReference>
<name>A0ABX2FFZ8_9PSEU</name>
<dbReference type="EMBL" id="JAAATY010000036">
    <property type="protein sequence ID" value="NRN70316.1"/>
    <property type="molecule type" value="Genomic_DNA"/>
</dbReference>
<accession>A0ABX2FFZ8</accession>
<comment type="caution">
    <text evidence="1">The sequence shown here is derived from an EMBL/GenBank/DDBJ whole genome shotgun (WGS) entry which is preliminary data.</text>
</comment>
<keyword evidence="2" id="KW-1185">Reference proteome</keyword>
<proteinExistence type="predicted"/>
<reference evidence="1 2" key="1">
    <citation type="submission" date="2020-01" db="EMBL/GenBank/DDBJ databases">
        <title>Kibdelosporangium persica a novel Actinomycetes from a hot desert in Iran.</title>
        <authorList>
            <person name="Safaei N."/>
            <person name="Zaburannyi N."/>
            <person name="Mueller R."/>
            <person name="Wink J."/>
        </authorList>
    </citation>
    <scope>NUCLEOTIDE SEQUENCE [LARGE SCALE GENOMIC DNA]</scope>
    <source>
        <strain evidence="1 2">4NS15</strain>
    </source>
</reference>
<organism evidence="1 2">
    <name type="scientific">Kibdelosporangium persicum</name>
    <dbReference type="NCBI Taxonomy" id="2698649"/>
    <lineage>
        <taxon>Bacteria</taxon>
        <taxon>Bacillati</taxon>
        <taxon>Actinomycetota</taxon>
        <taxon>Actinomycetes</taxon>
        <taxon>Pseudonocardiales</taxon>
        <taxon>Pseudonocardiaceae</taxon>
        <taxon>Kibdelosporangium</taxon>
    </lineage>
</organism>
<sequence length="323" mass="34978">MEYQLKAEVAPPAGTPELDALHRHGVVSLLDEQLDLLAGIEGPDGVEIEPLDHEVSAHPGGASIKWLVEAPALAFAEEAARTVLTELLGRTELLADWTVGTCEVTVSDEDLETALEEEPVEEELELAQDEVELIELSEEELDERRDLLAAASELVTALGTDSFGTEDGVTPEQAQLVAGALAEAVVVVIDELFDDVQALDEDDTTADQHDELLVLDELPKAFADQYSAWFAKRFLIATVIVGERLTEDEWRSPTNAAEALALHVLKGRARTELVASGLLDEDTLKRAFAAFDSTAFDDLEHEALYADDAEGSVVDWLPAIAKA</sequence>
<dbReference type="Proteomes" id="UP000763557">
    <property type="component" value="Unassembled WGS sequence"/>
</dbReference>
<protein>
    <submittedName>
        <fullName evidence="1">Uncharacterized protein</fullName>
    </submittedName>
</protein>
<evidence type="ECO:0000313" key="2">
    <source>
        <dbReference type="Proteomes" id="UP000763557"/>
    </source>
</evidence>
<gene>
    <name evidence="1" type="ORF">GC106_75810</name>
</gene>
<evidence type="ECO:0000313" key="1">
    <source>
        <dbReference type="EMBL" id="NRN70316.1"/>
    </source>
</evidence>